<gene>
    <name evidence="1" type="ORF">ABEB36_008246</name>
</gene>
<name>A0ABD1ELA4_HYPHA</name>
<organism evidence="1 2">
    <name type="scientific">Hypothenemus hampei</name>
    <name type="common">Coffee berry borer</name>
    <dbReference type="NCBI Taxonomy" id="57062"/>
    <lineage>
        <taxon>Eukaryota</taxon>
        <taxon>Metazoa</taxon>
        <taxon>Ecdysozoa</taxon>
        <taxon>Arthropoda</taxon>
        <taxon>Hexapoda</taxon>
        <taxon>Insecta</taxon>
        <taxon>Pterygota</taxon>
        <taxon>Neoptera</taxon>
        <taxon>Endopterygota</taxon>
        <taxon>Coleoptera</taxon>
        <taxon>Polyphaga</taxon>
        <taxon>Cucujiformia</taxon>
        <taxon>Curculionidae</taxon>
        <taxon>Scolytinae</taxon>
        <taxon>Hypothenemus</taxon>
    </lineage>
</organism>
<proteinExistence type="predicted"/>
<dbReference type="Proteomes" id="UP001566132">
    <property type="component" value="Unassembled WGS sequence"/>
</dbReference>
<protein>
    <submittedName>
        <fullName evidence="1">Uncharacterized protein</fullName>
    </submittedName>
</protein>
<sequence>MLMLSQLPLNIANVIQIGGIPYADVFKQTHSRFRQFGLRNTLERIEDREVKRRRNEIIIIILIYHQKSLKDFTKKHVIFNPYRILDDTERRLLFCRWILNKKKNLKTEETKELKST</sequence>
<dbReference type="AlphaFoldDB" id="A0ABD1ELA4"/>
<reference evidence="1 2" key="1">
    <citation type="submission" date="2024-05" db="EMBL/GenBank/DDBJ databases">
        <title>Genetic variation in Jamaican populations of the coffee berry borer (Hypothenemus hampei).</title>
        <authorList>
            <person name="Errbii M."/>
            <person name="Myrie A."/>
        </authorList>
    </citation>
    <scope>NUCLEOTIDE SEQUENCE [LARGE SCALE GENOMIC DNA]</scope>
    <source>
        <strain evidence="1">JA-Hopewell-2020-01-JO</strain>
        <tissue evidence="1">Whole body</tissue>
    </source>
</reference>
<comment type="caution">
    <text evidence="1">The sequence shown here is derived from an EMBL/GenBank/DDBJ whole genome shotgun (WGS) entry which is preliminary data.</text>
</comment>
<accession>A0ABD1ELA4</accession>
<evidence type="ECO:0000313" key="1">
    <source>
        <dbReference type="EMBL" id="KAL1497253.1"/>
    </source>
</evidence>
<dbReference type="EMBL" id="JBDJPC010000006">
    <property type="protein sequence ID" value="KAL1497253.1"/>
    <property type="molecule type" value="Genomic_DNA"/>
</dbReference>
<evidence type="ECO:0000313" key="2">
    <source>
        <dbReference type="Proteomes" id="UP001566132"/>
    </source>
</evidence>
<keyword evidence="2" id="KW-1185">Reference proteome</keyword>